<feature type="compositionally biased region" description="Low complexity" evidence="1">
    <location>
        <begin position="20"/>
        <end position="41"/>
    </location>
</feature>
<dbReference type="EMBL" id="JBHUKR010000006">
    <property type="protein sequence ID" value="MFD2416963.1"/>
    <property type="molecule type" value="Genomic_DNA"/>
</dbReference>
<feature type="region of interest" description="Disordered" evidence="1">
    <location>
        <begin position="121"/>
        <end position="143"/>
    </location>
</feature>
<organism evidence="2 3">
    <name type="scientific">Amycolatopsis pigmentata</name>
    <dbReference type="NCBI Taxonomy" id="450801"/>
    <lineage>
        <taxon>Bacteria</taxon>
        <taxon>Bacillati</taxon>
        <taxon>Actinomycetota</taxon>
        <taxon>Actinomycetes</taxon>
        <taxon>Pseudonocardiales</taxon>
        <taxon>Pseudonocardiaceae</taxon>
        <taxon>Amycolatopsis</taxon>
    </lineage>
</organism>
<dbReference type="RefSeq" id="WP_378264229.1">
    <property type="nucleotide sequence ID" value="NZ_JBHUKR010000006.1"/>
</dbReference>
<feature type="region of interest" description="Disordered" evidence="1">
    <location>
        <begin position="20"/>
        <end position="59"/>
    </location>
</feature>
<comment type="caution">
    <text evidence="2">The sequence shown here is derived from an EMBL/GenBank/DDBJ whole genome shotgun (WGS) entry which is preliminary data.</text>
</comment>
<dbReference type="PROSITE" id="PS51257">
    <property type="entry name" value="PROKAR_LIPOPROTEIN"/>
    <property type="match status" value="1"/>
</dbReference>
<sequence length="143" mass="14043">MGLPKIALLAAGSAAVALGGCSEAQPGPRAPAEAPASALPPGTTEPPSPATTDPSSSCGTLRAASGLTLRVEGLPGDPDGCADARRLVDELQKRLAAIGAGGHDGQVAVAVQDWLCVSRPDSAGGATCSRHDETVSAEVVPGR</sequence>
<keyword evidence="3" id="KW-1185">Reference proteome</keyword>
<dbReference type="Proteomes" id="UP001597417">
    <property type="component" value="Unassembled WGS sequence"/>
</dbReference>
<evidence type="ECO:0000313" key="2">
    <source>
        <dbReference type="EMBL" id="MFD2416963.1"/>
    </source>
</evidence>
<evidence type="ECO:0008006" key="4">
    <source>
        <dbReference type="Google" id="ProtNLM"/>
    </source>
</evidence>
<reference evidence="3" key="1">
    <citation type="journal article" date="2019" name="Int. J. Syst. Evol. Microbiol.">
        <title>The Global Catalogue of Microorganisms (GCM) 10K type strain sequencing project: providing services to taxonomists for standard genome sequencing and annotation.</title>
        <authorList>
            <consortium name="The Broad Institute Genomics Platform"/>
            <consortium name="The Broad Institute Genome Sequencing Center for Infectious Disease"/>
            <person name="Wu L."/>
            <person name="Ma J."/>
        </authorList>
    </citation>
    <scope>NUCLEOTIDE SEQUENCE [LARGE SCALE GENOMIC DNA]</scope>
    <source>
        <strain evidence="3">CGMCC 4.7645</strain>
    </source>
</reference>
<name>A0ABW5FPJ7_9PSEU</name>
<accession>A0ABW5FPJ7</accession>
<gene>
    <name evidence="2" type="ORF">ACFSXZ_11585</name>
</gene>
<evidence type="ECO:0000313" key="3">
    <source>
        <dbReference type="Proteomes" id="UP001597417"/>
    </source>
</evidence>
<evidence type="ECO:0000256" key="1">
    <source>
        <dbReference type="SAM" id="MobiDB-lite"/>
    </source>
</evidence>
<proteinExistence type="predicted"/>
<protein>
    <recommendedName>
        <fullName evidence="4">Secreted protein</fullName>
    </recommendedName>
</protein>